<organism evidence="1 2">
    <name type="scientific">Paramecium octaurelia</name>
    <dbReference type="NCBI Taxonomy" id="43137"/>
    <lineage>
        <taxon>Eukaryota</taxon>
        <taxon>Sar</taxon>
        <taxon>Alveolata</taxon>
        <taxon>Ciliophora</taxon>
        <taxon>Intramacronucleata</taxon>
        <taxon>Oligohymenophorea</taxon>
        <taxon>Peniculida</taxon>
        <taxon>Parameciidae</taxon>
        <taxon>Paramecium</taxon>
    </lineage>
</organism>
<dbReference type="Proteomes" id="UP000683925">
    <property type="component" value="Unassembled WGS sequence"/>
</dbReference>
<protein>
    <submittedName>
        <fullName evidence="1">Uncharacterized protein</fullName>
    </submittedName>
</protein>
<proteinExistence type="predicted"/>
<sequence>MLNNLAYLKLVKENDFKQTKYSKRIMYPKQKDEVCVVYEFMQKELDVGPVKQKQHQNGRIKYYYIFMLFDEDKTSNSIYQTGQEFNYIKKNFNNLSLLQSKTSLYITSKDSIKIFKIQLLKKQQKEIFHIFNWMGQMI</sequence>
<evidence type="ECO:0000313" key="1">
    <source>
        <dbReference type="EMBL" id="CAD8164171.1"/>
    </source>
</evidence>
<accession>A0A8S1UG72</accession>
<reference evidence="1" key="1">
    <citation type="submission" date="2021-01" db="EMBL/GenBank/DDBJ databases">
        <authorList>
            <consortium name="Genoscope - CEA"/>
            <person name="William W."/>
        </authorList>
    </citation>
    <scope>NUCLEOTIDE SEQUENCE</scope>
</reference>
<comment type="caution">
    <text evidence="1">The sequence shown here is derived from an EMBL/GenBank/DDBJ whole genome shotgun (WGS) entry which is preliminary data.</text>
</comment>
<dbReference type="EMBL" id="CAJJDP010000044">
    <property type="protein sequence ID" value="CAD8164171.1"/>
    <property type="molecule type" value="Genomic_DNA"/>
</dbReference>
<gene>
    <name evidence="1" type="ORF">POCTA_138.1.T0440223</name>
</gene>
<name>A0A8S1UG72_PAROT</name>
<dbReference type="AlphaFoldDB" id="A0A8S1UG72"/>
<evidence type="ECO:0000313" key="2">
    <source>
        <dbReference type="Proteomes" id="UP000683925"/>
    </source>
</evidence>
<keyword evidence="2" id="KW-1185">Reference proteome</keyword>